<keyword evidence="2" id="KW-0328">Glycosyltransferase</keyword>
<name>A0ABS9C0S2_9BACT</name>
<dbReference type="PANTHER" id="PTHR22916:SF3">
    <property type="entry name" value="UDP-GLCNAC:BETAGAL BETA-1,3-N-ACETYLGLUCOSAMINYLTRANSFERASE-LIKE PROTEIN 1"/>
    <property type="match status" value="1"/>
</dbReference>
<comment type="caution">
    <text evidence="2">The sequence shown here is derived from an EMBL/GenBank/DDBJ whole genome shotgun (WGS) entry which is preliminary data.</text>
</comment>
<keyword evidence="2" id="KW-0808">Transferase</keyword>
<evidence type="ECO:0000313" key="2">
    <source>
        <dbReference type="EMBL" id="MCF1752708.1"/>
    </source>
</evidence>
<reference evidence="2 3" key="1">
    <citation type="submission" date="2022-01" db="EMBL/GenBank/DDBJ databases">
        <title>Mariniradius saccharolyticus sp. nov., isolated from sediment of a river.</title>
        <authorList>
            <person name="Liu H."/>
        </authorList>
    </citation>
    <scope>NUCLEOTIDE SEQUENCE [LARGE SCALE GENOMIC DNA]</scope>
    <source>
        <strain evidence="2 3">RY-2</strain>
    </source>
</reference>
<dbReference type="EMBL" id="JAKEVZ010000014">
    <property type="protein sequence ID" value="MCF1752708.1"/>
    <property type="molecule type" value="Genomic_DNA"/>
</dbReference>
<dbReference type="Proteomes" id="UP001201449">
    <property type="component" value="Unassembled WGS sequence"/>
</dbReference>
<proteinExistence type="predicted"/>
<dbReference type="InterPro" id="IPR029044">
    <property type="entry name" value="Nucleotide-diphossugar_trans"/>
</dbReference>
<protein>
    <submittedName>
        <fullName evidence="2">Glycosyltransferase</fullName>
        <ecNumber evidence="2">2.4.-.-</ecNumber>
    </submittedName>
</protein>
<dbReference type="SUPFAM" id="SSF53448">
    <property type="entry name" value="Nucleotide-diphospho-sugar transferases"/>
    <property type="match status" value="1"/>
</dbReference>
<gene>
    <name evidence="2" type="ORF">L0U89_16740</name>
</gene>
<dbReference type="GO" id="GO:0016757">
    <property type="term" value="F:glycosyltransferase activity"/>
    <property type="evidence" value="ECO:0007669"/>
    <property type="project" value="UniProtKB-KW"/>
</dbReference>
<keyword evidence="3" id="KW-1185">Reference proteome</keyword>
<dbReference type="Gene3D" id="3.90.550.10">
    <property type="entry name" value="Spore Coat Polysaccharide Biosynthesis Protein SpsA, Chain A"/>
    <property type="match status" value="1"/>
</dbReference>
<evidence type="ECO:0000259" key="1">
    <source>
        <dbReference type="Pfam" id="PF00535"/>
    </source>
</evidence>
<dbReference type="InterPro" id="IPR001173">
    <property type="entry name" value="Glyco_trans_2-like"/>
</dbReference>
<evidence type="ECO:0000313" key="3">
    <source>
        <dbReference type="Proteomes" id="UP001201449"/>
    </source>
</evidence>
<feature type="domain" description="Glycosyltransferase 2-like" evidence="1">
    <location>
        <begin position="4"/>
        <end position="155"/>
    </location>
</feature>
<organism evidence="2 3">
    <name type="scientific">Mariniradius sediminis</name>
    <dbReference type="NCBI Taxonomy" id="2909237"/>
    <lineage>
        <taxon>Bacteria</taxon>
        <taxon>Pseudomonadati</taxon>
        <taxon>Bacteroidota</taxon>
        <taxon>Cytophagia</taxon>
        <taxon>Cytophagales</taxon>
        <taxon>Cyclobacteriaceae</taxon>
        <taxon>Mariniradius</taxon>
    </lineage>
</organism>
<accession>A0ABS9C0S2</accession>
<sequence>MKVSVLMPTYNHAATIGQAINSFLMQQTDFPCELLISDDASSDDTASIAKTYAEKHPDRIRLFVKPSNESLMKNYKSLLEKAQGQYLAILESDDYWTDERKLAKQVEFLDLHPDFGLSFTRWQRLRDGEFQLSGDETPILESHNHQLYEYLLLRNIIFSPTVCFRKALFDKYCSIADYVDLRFATFDYPVWLSIAKHAKIHYLADNTAVYRVSSTSISNSGDLDKRLGFEYETARIRRYIIQKYGSGSLKISQISKREKIVRARICFRSGNFGRGILEIFR</sequence>
<dbReference type="Pfam" id="PF00535">
    <property type="entry name" value="Glycos_transf_2"/>
    <property type="match status" value="1"/>
</dbReference>
<dbReference type="EC" id="2.4.-.-" evidence="2"/>
<dbReference type="PANTHER" id="PTHR22916">
    <property type="entry name" value="GLYCOSYLTRANSFERASE"/>
    <property type="match status" value="1"/>
</dbReference>
<dbReference type="RefSeq" id="WP_234862566.1">
    <property type="nucleotide sequence ID" value="NZ_JAKEVZ010000014.1"/>
</dbReference>